<keyword evidence="3 16" id="KW-0997">Cell inner membrane</keyword>
<evidence type="ECO:0000256" key="3">
    <source>
        <dbReference type="ARBA" id="ARBA00022519"/>
    </source>
</evidence>
<feature type="transmembrane region" description="Helical" evidence="16">
    <location>
        <begin position="31"/>
        <end position="51"/>
    </location>
</feature>
<dbReference type="GO" id="GO:0008360">
    <property type="term" value="P:regulation of cell shape"/>
    <property type="evidence" value="ECO:0007669"/>
    <property type="project" value="UniProtKB-KW"/>
</dbReference>
<dbReference type="UniPathway" id="UPA00219"/>
<comment type="similarity">
    <text evidence="16">Belongs to the transpeptidase family. FtsI subfamily.</text>
</comment>
<evidence type="ECO:0000256" key="6">
    <source>
        <dbReference type="ARBA" id="ARBA00022670"/>
    </source>
</evidence>
<comment type="caution">
    <text evidence="19">The sequence shown here is derived from an EMBL/GenBank/DDBJ whole genome shotgun (WGS) entry which is preliminary data.</text>
</comment>
<keyword evidence="9 16" id="KW-0133">Cell shape</keyword>
<evidence type="ECO:0000256" key="7">
    <source>
        <dbReference type="ARBA" id="ARBA00022692"/>
    </source>
</evidence>
<dbReference type="EMBL" id="QNRT01000003">
    <property type="protein sequence ID" value="RBP49860.1"/>
    <property type="molecule type" value="Genomic_DNA"/>
</dbReference>
<dbReference type="GO" id="GO:0008955">
    <property type="term" value="F:peptidoglycan glycosyltransferase activity"/>
    <property type="evidence" value="ECO:0007669"/>
    <property type="project" value="InterPro"/>
</dbReference>
<accession>A0A395JI97</accession>
<dbReference type="GO" id="GO:0071555">
    <property type="term" value="P:cell wall organization"/>
    <property type="evidence" value="ECO:0007669"/>
    <property type="project" value="UniProtKB-KW"/>
</dbReference>
<keyword evidence="8 16" id="KW-0378">Hydrolase</keyword>
<dbReference type="RefSeq" id="WP_113954849.1">
    <property type="nucleotide sequence ID" value="NZ_QNRT01000003.1"/>
</dbReference>
<comment type="pathway">
    <text evidence="16">Cell wall biogenesis; peptidoglycan biosynthesis.</text>
</comment>
<dbReference type="SUPFAM" id="SSF56601">
    <property type="entry name" value="beta-lactamase/transpeptidase-like"/>
    <property type="match status" value="1"/>
</dbReference>
<dbReference type="GO" id="GO:0008658">
    <property type="term" value="F:penicillin binding"/>
    <property type="evidence" value="ECO:0007669"/>
    <property type="project" value="InterPro"/>
</dbReference>
<dbReference type="InterPro" id="IPR001460">
    <property type="entry name" value="PCN-bd_Tpept"/>
</dbReference>
<dbReference type="AlphaFoldDB" id="A0A395JI97"/>
<dbReference type="PANTHER" id="PTHR30627">
    <property type="entry name" value="PEPTIDOGLYCAN D,D-TRANSPEPTIDASE"/>
    <property type="match status" value="1"/>
</dbReference>
<dbReference type="InterPro" id="IPR037532">
    <property type="entry name" value="FtsI_transpept"/>
</dbReference>
<feature type="domain" description="Penicillin-binding protein transpeptidase" evidence="17">
    <location>
        <begin position="263"/>
        <end position="558"/>
    </location>
</feature>
<evidence type="ECO:0000256" key="14">
    <source>
        <dbReference type="ARBA" id="ARBA00023306"/>
    </source>
</evidence>
<evidence type="ECO:0000256" key="11">
    <source>
        <dbReference type="ARBA" id="ARBA00022989"/>
    </source>
</evidence>
<dbReference type="SUPFAM" id="SSF56519">
    <property type="entry name" value="Penicillin binding protein dimerisation domain"/>
    <property type="match status" value="1"/>
</dbReference>
<keyword evidence="6 16" id="KW-0645">Protease</keyword>
<keyword evidence="10 16" id="KW-0573">Peptidoglycan synthesis</keyword>
<evidence type="ECO:0000256" key="16">
    <source>
        <dbReference type="HAMAP-Rule" id="MF_02080"/>
    </source>
</evidence>
<keyword evidence="14 16" id="KW-0131">Cell cycle</keyword>
<keyword evidence="15 16" id="KW-0961">Cell wall biogenesis/degradation</keyword>
<evidence type="ECO:0000259" key="18">
    <source>
        <dbReference type="Pfam" id="PF03717"/>
    </source>
</evidence>
<dbReference type="FunCoup" id="A0A395JI97">
    <property type="interactions" value="215"/>
</dbReference>
<dbReference type="GO" id="GO:0009252">
    <property type="term" value="P:peptidoglycan biosynthetic process"/>
    <property type="evidence" value="ECO:0007669"/>
    <property type="project" value="UniProtKB-UniRule"/>
</dbReference>
<keyword evidence="20" id="KW-1185">Reference proteome</keyword>
<feature type="active site" description="Acyl-ester intermediate" evidence="16">
    <location>
        <position position="309"/>
    </location>
</feature>
<evidence type="ECO:0000256" key="9">
    <source>
        <dbReference type="ARBA" id="ARBA00022960"/>
    </source>
</evidence>
<dbReference type="OrthoDB" id="9789078at2"/>
<evidence type="ECO:0000256" key="8">
    <source>
        <dbReference type="ARBA" id="ARBA00022801"/>
    </source>
</evidence>
<evidence type="ECO:0000256" key="12">
    <source>
        <dbReference type="ARBA" id="ARBA00023136"/>
    </source>
</evidence>
<dbReference type="Proteomes" id="UP000253083">
    <property type="component" value="Unassembled WGS sequence"/>
</dbReference>
<evidence type="ECO:0000313" key="20">
    <source>
        <dbReference type="Proteomes" id="UP000253083"/>
    </source>
</evidence>
<dbReference type="InParanoid" id="A0A395JI97"/>
<evidence type="ECO:0000256" key="15">
    <source>
        <dbReference type="ARBA" id="ARBA00023316"/>
    </source>
</evidence>
<reference evidence="19 20" key="1">
    <citation type="submission" date="2018-06" db="EMBL/GenBank/DDBJ databases">
        <title>Genomic Encyclopedia of Type Strains, Phase IV (KMG-IV): sequencing the most valuable type-strain genomes for metagenomic binning, comparative biology and taxonomic classification.</title>
        <authorList>
            <person name="Goeker M."/>
        </authorList>
    </citation>
    <scope>NUCLEOTIDE SEQUENCE [LARGE SCALE GENOMIC DNA]</scope>
    <source>
        <strain evidence="19 20">DSM 24032</strain>
    </source>
</reference>
<dbReference type="EC" id="3.4.16.4" evidence="16"/>
<evidence type="ECO:0000259" key="17">
    <source>
        <dbReference type="Pfam" id="PF00905"/>
    </source>
</evidence>
<dbReference type="GO" id="GO:0006508">
    <property type="term" value="P:proteolysis"/>
    <property type="evidence" value="ECO:0007669"/>
    <property type="project" value="UniProtKB-KW"/>
</dbReference>
<gene>
    <name evidence="16" type="primary">ftsI</name>
    <name evidence="19" type="ORF">DFR28_103292</name>
</gene>
<feature type="domain" description="Penicillin-binding protein dimerisation" evidence="18">
    <location>
        <begin position="71"/>
        <end position="220"/>
    </location>
</feature>
<organism evidence="19 20">
    <name type="scientific">Arenicella xantha</name>
    <dbReference type="NCBI Taxonomy" id="644221"/>
    <lineage>
        <taxon>Bacteria</taxon>
        <taxon>Pseudomonadati</taxon>
        <taxon>Pseudomonadota</taxon>
        <taxon>Gammaproteobacteria</taxon>
        <taxon>Arenicellales</taxon>
        <taxon>Arenicellaceae</taxon>
        <taxon>Arenicella</taxon>
    </lineage>
</organism>
<dbReference type="GO" id="GO:0005886">
    <property type="term" value="C:plasma membrane"/>
    <property type="evidence" value="ECO:0007669"/>
    <property type="project" value="UniProtKB-SubCell"/>
</dbReference>
<evidence type="ECO:0000256" key="10">
    <source>
        <dbReference type="ARBA" id="ARBA00022984"/>
    </source>
</evidence>
<evidence type="ECO:0000256" key="2">
    <source>
        <dbReference type="ARBA" id="ARBA00022475"/>
    </source>
</evidence>
<dbReference type="GO" id="GO:0043093">
    <property type="term" value="P:FtsZ-dependent cytokinesis"/>
    <property type="evidence" value="ECO:0007669"/>
    <property type="project" value="UniProtKB-UniRule"/>
</dbReference>
<dbReference type="InterPro" id="IPR036138">
    <property type="entry name" value="PBP_dimer_sf"/>
</dbReference>
<evidence type="ECO:0000256" key="5">
    <source>
        <dbReference type="ARBA" id="ARBA00022645"/>
    </source>
</evidence>
<name>A0A395JI97_9GAMM</name>
<dbReference type="Pfam" id="PF00905">
    <property type="entry name" value="Transpeptidase"/>
    <property type="match status" value="1"/>
</dbReference>
<keyword evidence="2 16" id="KW-1003">Cell membrane</keyword>
<dbReference type="Pfam" id="PF03717">
    <property type="entry name" value="PBP_dimer"/>
    <property type="match status" value="1"/>
</dbReference>
<keyword evidence="13 16" id="KW-0717">Septation</keyword>
<dbReference type="Gene3D" id="3.40.710.10">
    <property type="entry name" value="DD-peptidase/beta-lactamase superfamily"/>
    <property type="match status" value="1"/>
</dbReference>
<keyword evidence="5 16" id="KW-0121">Carboxypeptidase</keyword>
<comment type="function">
    <text evidence="16">Catalyzes cross-linking of the peptidoglycan cell wall at the division septum.</text>
</comment>
<dbReference type="GO" id="GO:0009002">
    <property type="term" value="F:serine-type D-Ala-D-Ala carboxypeptidase activity"/>
    <property type="evidence" value="ECO:0007669"/>
    <property type="project" value="UniProtKB-UniRule"/>
</dbReference>
<comment type="subcellular location">
    <subcellularLocation>
        <location evidence="16">Cell inner membrane</location>
        <topology evidence="16">Single-pass membrane protein</topology>
    </subcellularLocation>
    <subcellularLocation>
        <location evidence="1">Membrane</location>
    </subcellularLocation>
</comment>
<dbReference type="Gene3D" id="3.90.1310.10">
    <property type="entry name" value="Penicillin-binding protein 2a (Domain 2)"/>
    <property type="match status" value="1"/>
</dbReference>
<comment type="catalytic activity">
    <reaction evidence="16">
        <text>Preferential cleavage: (Ac)2-L-Lys-D-Ala-|-D-Ala. Also transpeptidation of peptidyl-alanyl moieties that are N-acyl substituents of D-alanine.</text>
        <dbReference type="EC" id="3.4.16.4"/>
    </reaction>
</comment>
<evidence type="ECO:0000313" key="19">
    <source>
        <dbReference type="EMBL" id="RBP49860.1"/>
    </source>
</evidence>
<evidence type="ECO:0000256" key="1">
    <source>
        <dbReference type="ARBA" id="ARBA00004370"/>
    </source>
</evidence>
<evidence type="ECO:0000256" key="13">
    <source>
        <dbReference type="ARBA" id="ARBA00023210"/>
    </source>
</evidence>
<sequence>MARGKPIVTATKRKTQKEVVVPVASWRYKMIGGIFGLIFIGLIVRAVHLQIIDNDYLQSQGDARYLRVQKEEPTRGMIVDRNHQPLAISTPVDSIWMHPATILRQQNEYSYEQLTGLLGMTRAELLAKAEKAKAKEFSYLKRQLSPHLANKILSLDVPGINSVREYKRYYPAGPVLGHVLGFTNIDNEGQEGLELAFNKSLKGLPGRTQVLRDRFGHVVEYVEQLSQVEHGQDITLSLDARIQYLAYRHLQAAVKKHQASSASLVALDAKTGEVLAMVSMPDFNPNDRSDLISAQFRNRSIADSFEPGSTVKPITIAMALEEGVITPDTIIDAEKGFFYIGRSRISDTKSLGEITVTDVIKRSSNIGAAKIAMMMSARDLYDTYRLVGFGSTNDLKMPGEQRGILAKRKKWRPIEHATLSYGYGLSVNTLQLARAYQALANDGVLLPISIHPVTDVPEGKRVFSKTVTDQVALMLEAAVSDEGTAPRAQVDQYRVGGKTGTAHKVLDGRYQDDAYMSIFAGFAPISDPEIVLVVSVDDPKGVDYYGGLVAAPVFSEVMAGALRFRNVAPDALESDAKPELKLMIARPRATEAG</sequence>
<keyword evidence="7 16" id="KW-0812">Transmembrane</keyword>
<keyword evidence="11 16" id="KW-1133">Transmembrane helix</keyword>
<dbReference type="PANTHER" id="PTHR30627:SF1">
    <property type="entry name" value="PEPTIDOGLYCAN D,D-TRANSPEPTIDASE FTSI"/>
    <property type="match status" value="1"/>
</dbReference>
<keyword evidence="4 16" id="KW-0132">Cell division</keyword>
<proteinExistence type="inferred from homology"/>
<dbReference type="Gene3D" id="3.30.450.330">
    <property type="match status" value="1"/>
</dbReference>
<keyword evidence="12 16" id="KW-0472">Membrane</keyword>
<dbReference type="InterPro" id="IPR050515">
    <property type="entry name" value="Beta-lactam/transpept"/>
</dbReference>
<dbReference type="Gene3D" id="1.10.150.770">
    <property type="match status" value="1"/>
</dbReference>
<dbReference type="HAMAP" id="MF_02080">
    <property type="entry name" value="FtsI_transpept"/>
    <property type="match status" value="1"/>
</dbReference>
<dbReference type="InterPro" id="IPR012338">
    <property type="entry name" value="Beta-lactam/transpept-like"/>
</dbReference>
<protein>
    <recommendedName>
        <fullName evidence="16">Peptidoglycan D,D-transpeptidase FtsI</fullName>
        <ecNumber evidence="16">3.4.16.4</ecNumber>
    </recommendedName>
    <alternativeName>
        <fullName evidence="16">Penicillin-binding protein 3</fullName>
        <shortName evidence="16">PBP-3</shortName>
    </alternativeName>
</protein>
<dbReference type="InterPro" id="IPR005311">
    <property type="entry name" value="PBP_dimer"/>
</dbReference>
<dbReference type="GO" id="GO:0000917">
    <property type="term" value="P:division septum assembly"/>
    <property type="evidence" value="ECO:0007669"/>
    <property type="project" value="UniProtKB-KW"/>
</dbReference>
<evidence type="ECO:0000256" key="4">
    <source>
        <dbReference type="ARBA" id="ARBA00022618"/>
    </source>
</evidence>